<keyword evidence="4" id="KW-1185">Reference proteome</keyword>
<dbReference type="InterPro" id="IPR017853">
    <property type="entry name" value="GH"/>
</dbReference>
<gene>
    <name evidence="3" type="ORF">EZI54_02365</name>
</gene>
<dbReference type="CDD" id="cd11330">
    <property type="entry name" value="AmyAc_OligoGlu"/>
    <property type="match status" value="1"/>
</dbReference>
<name>A0ABY1ZU15_9GAMM</name>
<comment type="similarity">
    <text evidence="1">Belongs to the glycosyl hydrolase 13 family.</text>
</comment>
<dbReference type="RefSeq" id="WP_131478633.1">
    <property type="nucleotide sequence ID" value="NZ_SJDL01000002.1"/>
</dbReference>
<dbReference type="Gene3D" id="3.90.400.10">
    <property type="entry name" value="Oligo-1,6-glucosidase, Domain 2"/>
    <property type="match status" value="1"/>
</dbReference>
<evidence type="ECO:0000256" key="1">
    <source>
        <dbReference type="ARBA" id="ARBA00008061"/>
    </source>
</evidence>
<proteinExistence type="inferred from homology"/>
<dbReference type="InterPro" id="IPR006047">
    <property type="entry name" value="GH13_cat_dom"/>
</dbReference>
<sequence>MMQKNPDWWRGAVIYQVYPRSFFDSNGDGIGDLPGVTAKLDYIASLNVDAIWLSPFFTSPMKDFGYDVSDYRGVDPIFGTLEDFDVLIAEAHKRDLRIMIDQVLSHTSEEHEWFKESRASRDNPRADWYVWAEAQADGTPPNNWLSVFGGSAWAWDSRRRQYYLHNFLTSQPDLNFHNPQLQDQILDEVRFWLDRGVDGFRLDAINFCFHDPELRNNPPSEAVQEASIGVRKENPYAYQYHKYDKTRPENLAFLKRLRALLDDYPGTTTVGEIGDDNSLQTMADYTSNGDKLHMAYSFDLLTEQRGAGFIRHTVESIESKLEDGWPCWAIGNHDVARVASRWQANGPEQIKLFMIMLLSLRGSACIYQGEELGLTEAELAFEDLVDPYGISFWPEYKGRDGCRTPMVWDATAHNAGFSVAKPWLPVYEEHLSAAVSEQDRQRGSVLQAYREFLGWRRQQPALLSGDIRFLESPEDTLLFSRETDGHRLLVALNFSDQTVSLPLPQPATAIPDTPASLSADWRGSAVTLPPHGAGIARV</sequence>
<evidence type="ECO:0000259" key="2">
    <source>
        <dbReference type="SMART" id="SM00642"/>
    </source>
</evidence>
<organism evidence="3 4">
    <name type="scientific">Marinobacter halodurans</name>
    <dbReference type="NCBI Taxonomy" id="2528979"/>
    <lineage>
        <taxon>Bacteria</taxon>
        <taxon>Pseudomonadati</taxon>
        <taxon>Pseudomonadota</taxon>
        <taxon>Gammaproteobacteria</taxon>
        <taxon>Pseudomonadales</taxon>
        <taxon>Marinobacteraceae</taxon>
        <taxon>Marinobacter</taxon>
    </lineage>
</organism>
<dbReference type="Pfam" id="PF16657">
    <property type="entry name" value="Malt_amylase_C"/>
    <property type="match status" value="1"/>
</dbReference>
<dbReference type="PANTHER" id="PTHR10357:SF179">
    <property type="entry name" value="NEUTRAL AND BASIC AMINO ACID TRANSPORT PROTEIN RBAT"/>
    <property type="match status" value="1"/>
</dbReference>
<dbReference type="SUPFAM" id="SSF51445">
    <property type="entry name" value="(Trans)glycosidases"/>
    <property type="match status" value="1"/>
</dbReference>
<dbReference type="InterPro" id="IPR013780">
    <property type="entry name" value="Glyco_hydro_b"/>
</dbReference>
<comment type="caution">
    <text evidence="3">The sequence shown here is derived from an EMBL/GenBank/DDBJ whole genome shotgun (WGS) entry which is preliminary data.</text>
</comment>
<dbReference type="Gene3D" id="3.20.20.80">
    <property type="entry name" value="Glycosidases"/>
    <property type="match status" value="2"/>
</dbReference>
<feature type="domain" description="Glycosyl hydrolase family 13 catalytic" evidence="2">
    <location>
        <begin position="16"/>
        <end position="403"/>
    </location>
</feature>
<dbReference type="EMBL" id="SJDL01000002">
    <property type="protein sequence ID" value="TBW59175.1"/>
    <property type="molecule type" value="Genomic_DNA"/>
</dbReference>
<dbReference type="PANTHER" id="PTHR10357">
    <property type="entry name" value="ALPHA-AMYLASE FAMILY MEMBER"/>
    <property type="match status" value="1"/>
</dbReference>
<accession>A0ABY1ZU15</accession>
<protein>
    <submittedName>
        <fullName evidence="3">DUF3459 domain-containing protein</fullName>
    </submittedName>
</protein>
<evidence type="ECO:0000313" key="4">
    <source>
        <dbReference type="Proteomes" id="UP000313645"/>
    </source>
</evidence>
<dbReference type="SMART" id="SM00642">
    <property type="entry name" value="Aamy"/>
    <property type="match status" value="1"/>
</dbReference>
<reference evidence="3 4" key="1">
    <citation type="submission" date="2019-02" db="EMBL/GenBank/DDBJ databases">
        <title>Marinobacter halodurans sp. nov., a marine bacterium isolated from sea tidal flat.</title>
        <authorList>
            <person name="Yoo Y."/>
            <person name="Lee D.W."/>
            <person name="Kim B.S."/>
            <person name="Kim J.-J."/>
        </authorList>
    </citation>
    <scope>NUCLEOTIDE SEQUENCE [LARGE SCALE GENOMIC DNA]</scope>
    <source>
        <strain evidence="3 4">YJ-S3-2</strain>
    </source>
</reference>
<dbReference type="InterPro" id="IPR032091">
    <property type="entry name" value="Malt_amylase-like_C"/>
</dbReference>
<dbReference type="Pfam" id="PF00128">
    <property type="entry name" value="Alpha-amylase"/>
    <property type="match status" value="1"/>
</dbReference>
<evidence type="ECO:0000313" key="3">
    <source>
        <dbReference type="EMBL" id="TBW59175.1"/>
    </source>
</evidence>
<dbReference type="Gene3D" id="2.60.40.1180">
    <property type="entry name" value="Golgi alpha-mannosidase II"/>
    <property type="match status" value="1"/>
</dbReference>
<dbReference type="Proteomes" id="UP000313645">
    <property type="component" value="Unassembled WGS sequence"/>
</dbReference>
<dbReference type="InterPro" id="IPR045857">
    <property type="entry name" value="O16G_dom_2"/>
</dbReference>
<dbReference type="SUPFAM" id="SSF51011">
    <property type="entry name" value="Glycosyl hydrolase domain"/>
    <property type="match status" value="1"/>
</dbReference>